<accession>A0AAG5DQG4</accession>
<sequence length="130" mass="14708">MQRGEDASRHSHIFIHTDATIGHRLFVLISRLEKHFPPLAGIRVDDGRTRGELSSRGESISHWNSHGSMGHFCWPGLYYFQHHANAIIIIIGNATIGCGRRVFFCFSTECPPFAAQRNPSDVRYFRPSAT</sequence>
<dbReference type="EnsemblMetazoa" id="ENSAATROPT014118">
    <property type="protein sequence ID" value="ENSAATROPP012868"/>
    <property type="gene ID" value="ENSAATROPG011447"/>
</dbReference>
<keyword evidence="2" id="KW-1185">Reference proteome</keyword>
<proteinExistence type="predicted"/>
<dbReference type="AlphaFoldDB" id="A0AAG5DQG4"/>
<dbReference type="Proteomes" id="UP000075880">
    <property type="component" value="Unassembled WGS sequence"/>
</dbReference>
<evidence type="ECO:0000313" key="2">
    <source>
        <dbReference type="Proteomes" id="UP000075880"/>
    </source>
</evidence>
<reference evidence="1" key="1">
    <citation type="submission" date="2024-04" db="UniProtKB">
        <authorList>
            <consortium name="EnsemblMetazoa"/>
        </authorList>
    </citation>
    <scope>IDENTIFICATION</scope>
    <source>
        <strain evidence="1">EBRO</strain>
    </source>
</reference>
<evidence type="ECO:0000313" key="1">
    <source>
        <dbReference type="EnsemblMetazoa" id="ENSAATROPP012868"/>
    </source>
</evidence>
<protein>
    <submittedName>
        <fullName evidence="1">Uncharacterized protein</fullName>
    </submittedName>
</protein>
<organism evidence="1 2">
    <name type="scientific">Anopheles atroparvus</name>
    <name type="common">European mosquito</name>
    <dbReference type="NCBI Taxonomy" id="41427"/>
    <lineage>
        <taxon>Eukaryota</taxon>
        <taxon>Metazoa</taxon>
        <taxon>Ecdysozoa</taxon>
        <taxon>Arthropoda</taxon>
        <taxon>Hexapoda</taxon>
        <taxon>Insecta</taxon>
        <taxon>Pterygota</taxon>
        <taxon>Neoptera</taxon>
        <taxon>Endopterygota</taxon>
        <taxon>Diptera</taxon>
        <taxon>Nematocera</taxon>
        <taxon>Culicoidea</taxon>
        <taxon>Culicidae</taxon>
        <taxon>Anophelinae</taxon>
        <taxon>Anopheles</taxon>
    </lineage>
</organism>
<name>A0AAG5DQG4_ANOAO</name>